<dbReference type="GO" id="GO:0005829">
    <property type="term" value="C:cytosol"/>
    <property type="evidence" value="ECO:0007669"/>
    <property type="project" value="TreeGrafter"/>
</dbReference>
<dbReference type="InterPro" id="IPR023213">
    <property type="entry name" value="CAT-like_dom_sf"/>
</dbReference>
<dbReference type="InterPro" id="IPR001242">
    <property type="entry name" value="Condensation_dom"/>
</dbReference>
<dbReference type="AlphaFoldDB" id="A0A3B9ILW8"/>
<evidence type="ECO:0000313" key="3">
    <source>
        <dbReference type="EMBL" id="HAE48864.1"/>
    </source>
</evidence>
<feature type="non-terminal residue" evidence="3">
    <location>
        <position position="1"/>
    </location>
</feature>
<dbReference type="Gene3D" id="3.30.559.30">
    <property type="entry name" value="Nonribosomal peptide synthetase, condensation domain"/>
    <property type="match status" value="1"/>
</dbReference>
<dbReference type="Pfam" id="PF00668">
    <property type="entry name" value="Condensation"/>
    <property type="match status" value="1"/>
</dbReference>
<proteinExistence type="predicted"/>
<feature type="non-terminal residue" evidence="3">
    <location>
        <position position="226"/>
    </location>
</feature>
<dbReference type="EMBL" id="DMAI01000250">
    <property type="protein sequence ID" value="HAE48864.1"/>
    <property type="molecule type" value="Genomic_DNA"/>
</dbReference>
<dbReference type="GO" id="GO:0047527">
    <property type="term" value="F:2,3-dihydroxybenzoate-serine ligase activity"/>
    <property type="evidence" value="ECO:0007669"/>
    <property type="project" value="TreeGrafter"/>
</dbReference>
<dbReference type="PANTHER" id="PTHR45527:SF1">
    <property type="entry name" value="FATTY ACID SYNTHASE"/>
    <property type="match status" value="1"/>
</dbReference>
<dbReference type="Proteomes" id="UP000257706">
    <property type="component" value="Unassembled WGS sequence"/>
</dbReference>
<protein>
    <submittedName>
        <fullName evidence="3">Non-ribosomal peptide synthetase</fullName>
    </submittedName>
</protein>
<dbReference type="GO" id="GO:0031177">
    <property type="term" value="F:phosphopantetheine binding"/>
    <property type="evidence" value="ECO:0007669"/>
    <property type="project" value="TreeGrafter"/>
</dbReference>
<gene>
    <name evidence="3" type="ORF">DCK97_15720</name>
</gene>
<dbReference type="PANTHER" id="PTHR45527">
    <property type="entry name" value="NONRIBOSOMAL PEPTIDE SYNTHETASE"/>
    <property type="match status" value="1"/>
</dbReference>
<dbReference type="GO" id="GO:0009239">
    <property type="term" value="P:enterobactin biosynthetic process"/>
    <property type="evidence" value="ECO:0007669"/>
    <property type="project" value="TreeGrafter"/>
</dbReference>
<evidence type="ECO:0000313" key="4">
    <source>
        <dbReference type="Proteomes" id="UP000257706"/>
    </source>
</evidence>
<comment type="caution">
    <text evidence="3">The sequence shown here is derived from an EMBL/GenBank/DDBJ whole genome shotgun (WGS) entry which is preliminary data.</text>
</comment>
<dbReference type="GO" id="GO:0009366">
    <property type="term" value="C:enterobactin synthetase complex"/>
    <property type="evidence" value="ECO:0007669"/>
    <property type="project" value="TreeGrafter"/>
</dbReference>
<keyword evidence="1" id="KW-1133">Transmembrane helix</keyword>
<reference evidence="3 4" key="1">
    <citation type="journal article" date="2018" name="Nat. Biotechnol.">
        <title>A standardized bacterial taxonomy based on genome phylogeny substantially revises the tree of life.</title>
        <authorList>
            <person name="Parks D.H."/>
            <person name="Chuvochina M."/>
            <person name="Waite D.W."/>
            <person name="Rinke C."/>
            <person name="Skarshewski A."/>
            <person name="Chaumeil P.A."/>
            <person name="Hugenholtz P."/>
        </authorList>
    </citation>
    <scope>NUCLEOTIDE SEQUENCE [LARGE SCALE GENOMIC DNA]</scope>
    <source>
        <strain evidence="3">UBA8739</strain>
    </source>
</reference>
<feature type="transmembrane region" description="Helical" evidence="1">
    <location>
        <begin position="32"/>
        <end position="52"/>
    </location>
</feature>
<sequence>PTDRPRPPVVSSGGGCLVRDLPADLPDDLRRLAAAAGGTPFMVMTALFGLLLGRMAGQDEVVIGTPVTNRPDRRLEDLVGFFTNTLPLRLDLRAADLPALLSRTRATCLAAFDHPDLPFERLVDAFAPERSLAHTPLFQVMLAWQLAGASRLELPGLAVSRLAPAFTAAKFDLMLSVEETGRSMSWRFDYRAELFEPETIALIADRLTALIRAAARHPAARLPELF</sequence>
<dbReference type="SUPFAM" id="SSF52777">
    <property type="entry name" value="CoA-dependent acyltransferases"/>
    <property type="match status" value="1"/>
</dbReference>
<keyword evidence="1" id="KW-0812">Transmembrane</keyword>
<organism evidence="3 4">
    <name type="scientific">Tistrella mobilis</name>
    <dbReference type="NCBI Taxonomy" id="171437"/>
    <lineage>
        <taxon>Bacteria</taxon>
        <taxon>Pseudomonadati</taxon>
        <taxon>Pseudomonadota</taxon>
        <taxon>Alphaproteobacteria</taxon>
        <taxon>Geminicoccales</taxon>
        <taxon>Geminicoccaceae</taxon>
        <taxon>Tistrella</taxon>
    </lineage>
</organism>
<accession>A0A3B9ILW8</accession>
<dbReference type="GO" id="GO:0043041">
    <property type="term" value="P:amino acid activation for nonribosomal peptide biosynthetic process"/>
    <property type="evidence" value="ECO:0007669"/>
    <property type="project" value="TreeGrafter"/>
</dbReference>
<evidence type="ECO:0000259" key="2">
    <source>
        <dbReference type="Pfam" id="PF00668"/>
    </source>
</evidence>
<name>A0A3B9ILW8_9PROT</name>
<keyword evidence="1" id="KW-0472">Membrane</keyword>
<evidence type="ECO:0000256" key="1">
    <source>
        <dbReference type="SAM" id="Phobius"/>
    </source>
</evidence>
<dbReference type="Gene3D" id="3.30.559.10">
    <property type="entry name" value="Chloramphenicol acetyltransferase-like domain"/>
    <property type="match status" value="1"/>
</dbReference>
<feature type="domain" description="Condensation" evidence="2">
    <location>
        <begin position="1"/>
        <end position="224"/>
    </location>
</feature>